<dbReference type="SMART" id="SM00028">
    <property type="entry name" value="TPR"/>
    <property type="match status" value="6"/>
</dbReference>
<organism evidence="4">
    <name type="scientific">Hanusia phi</name>
    <dbReference type="NCBI Taxonomy" id="3032"/>
    <lineage>
        <taxon>Eukaryota</taxon>
        <taxon>Cryptophyceae</taxon>
        <taxon>Pyrenomonadales</taxon>
        <taxon>Geminigeraceae</taxon>
        <taxon>Hanusia</taxon>
    </lineage>
</organism>
<gene>
    <name evidence="4" type="ORF">HPHI1048_LOCUS13470</name>
</gene>
<dbReference type="GO" id="GO:0006396">
    <property type="term" value="P:RNA processing"/>
    <property type="evidence" value="ECO:0007669"/>
    <property type="project" value="InterPro"/>
</dbReference>
<dbReference type="PANTHER" id="PTHR44809">
    <property type="match status" value="1"/>
</dbReference>
<dbReference type="Pfam" id="PF14559">
    <property type="entry name" value="TPR_19"/>
    <property type="match status" value="1"/>
</dbReference>
<dbReference type="InterPro" id="IPR003107">
    <property type="entry name" value="HAT"/>
</dbReference>
<evidence type="ECO:0008006" key="5">
    <source>
        <dbReference type="Google" id="ProtNLM"/>
    </source>
</evidence>
<evidence type="ECO:0000256" key="1">
    <source>
        <dbReference type="PROSITE-ProRule" id="PRU00339"/>
    </source>
</evidence>
<dbReference type="InterPro" id="IPR011990">
    <property type="entry name" value="TPR-like_helical_dom_sf"/>
</dbReference>
<evidence type="ECO:0000256" key="2">
    <source>
        <dbReference type="SAM" id="MobiDB-lite"/>
    </source>
</evidence>
<dbReference type="AlphaFoldDB" id="A0A7S0HPQ2"/>
<evidence type="ECO:0000256" key="3">
    <source>
        <dbReference type="SAM" id="SignalP"/>
    </source>
</evidence>
<evidence type="ECO:0000313" key="4">
    <source>
        <dbReference type="EMBL" id="CAD8489629.1"/>
    </source>
</evidence>
<dbReference type="PROSITE" id="PS50005">
    <property type="entry name" value="TPR"/>
    <property type="match status" value="1"/>
</dbReference>
<dbReference type="InterPro" id="IPR052943">
    <property type="entry name" value="TMTC_O-mannosyl-trnsfr"/>
</dbReference>
<feature type="signal peptide" evidence="3">
    <location>
        <begin position="1"/>
        <end position="25"/>
    </location>
</feature>
<proteinExistence type="predicted"/>
<accession>A0A7S0HPQ2</accession>
<protein>
    <recommendedName>
        <fullName evidence="5">UDP-N-acetylglucosamine--peptide N-acetylglucosaminyltransferase SPINDLY</fullName>
    </recommendedName>
</protein>
<dbReference type="SMART" id="SM00386">
    <property type="entry name" value="HAT"/>
    <property type="match status" value="5"/>
</dbReference>
<dbReference type="PANTHER" id="PTHR44809:SF1">
    <property type="entry name" value="PROTEIN O-MANNOSYL-TRANSFERASE TMTC1"/>
    <property type="match status" value="1"/>
</dbReference>
<feature type="repeat" description="TPR" evidence="1">
    <location>
        <begin position="146"/>
        <end position="179"/>
    </location>
</feature>
<dbReference type="Pfam" id="PF13432">
    <property type="entry name" value="TPR_16"/>
    <property type="match status" value="1"/>
</dbReference>
<keyword evidence="1" id="KW-0802">TPR repeat</keyword>
<feature type="compositionally biased region" description="Acidic residues" evidence="2">
    <location>
        <begin position="75"/>
        <end position="84"/>
    </location>
</feature>
<dbReference type="InterPro" id="IPR019734">
    <property type="entry name" value="TPR_rpt"/>
</dbReference>
<name>A0A7S0HPQ2_9CRYP</name>
<dbReference type="Pfam" id="PF13424">
    <property type="entry name" value="TPR_12"/>
    <property type="match status" value="1"/>
</dbReference>
<reference evidence="4" key="1">
    <citation type="submission" date="2021-01" db="EMBL/GenBank/DDBJ databases">
        <authorList>
            <person name="Corre E."/>
            <person name="Pelletier E."/>
            <person name="Niang G."/>
            <person name="Scheremetjew M."/>
            <person name="Finn R."/>
            <person name="Kale V."/>
            <person name="Holt S."/>
            <person name="Cochrane G."/>
            <person name="Meng A."/>
            <person name="Brown T."/>
            <person name="Cohen L."/>
        </authorList>
    </citation>
    <scope>NUCLEOTIDE SEQUENCE</scope>
    <source>
        <strain evidence="4">CCMP325</strain>
    </source>
</reference>
<dbReference type="Gene3D" id="1.25.40.10">
    <property type="entry name" value="Tetratricopeptide repeat domain"/>
    <property type="match status" value="2"/>
</dbReference>
<feature type="region of interest" description="Disordered" evidence="2">
    <location>
        <begin position="67"/>
        <end position="107"/>
    </location>
</feature>
<keyword evidence="3" id="KW-0732">Signal</keyword>
<feature type="chain" id="PRO_5031421675" description="UDP-N-acetylglucosamine--peptide N-acetylglucosaminyltransferase SPINDLY" evidence="3">
    <location>
        <begin position="26"/>
        <end position="431"/>
    </location>
</feature>
<dbReference type="SUPFAM" id="SSF48452">
    <property type="entry name" value="TPR-like"/>
    <property type="match status" value="1"/>
</dbReference>
<dbReference type="EMBL" id="HBEO01019925">
    <property type="protein sequence ID" value="CAD8489629.1"/>
    <property type="molecule type" value="Transcribed_RNA"/>
</dbReference>
<sequence length="431" mass="48585">MRLSELHAVLLLSLLLLALLSDAAMEPSRPGGMSLLYQRFHSVCSASCFQKLFAALGMRGGQVDESRASGRAEWNPDDEQDEEVHDVGTQSNRRLPAVVAESRQEDGSEDALALRELADILQSKNEELDRAKRLYQRSITLNPTDVRSLCNFGRLLHASGNFDEAEEMYSKALQLDDEDVDTLNNFAVLQHSVRGREEEAARMYRRVLDLRPSDSHCHSNYATLLLETRGLDAMTDAERHLRRAMELRPDDADALYNFAVLQQELRGDKREAEQALERVMALNPQDTAALYNYAVMQLEEEGASGSSRKAEELCRELVLRSPDDADALSLYADLLAFRRPEGQQDLEEAERLYRKALQLQPSHVDVLVNLGVMLLRGREQPLEALGCFRRALLLAPSRELLDRSGHNVKLRQLCEQLEEAMSDRQPAAEQG</sequence>